<accession>A0ACB9ZUI9</accession>
<organism evidence="1 2">
    <name type="scientific">Catharanthus roseus</name>
    <name type="common">Madagascar periwinkle</name>
    <name type="synonym">Vinca rosea</name>
    <dbReference type="NCBI Taxonomy" id="4058"/>
    <lineage>
        <taxon>Eukaryota</taxon>
        <taxon>Viridiplantae</taxon>
        <taxon>Streptophyta</taxon>
        <taxon>Embryophyta</taxon>
        <taxon>Tracheophyta</taxon>
        <taxon>Spermatophyta</taxon>
        <taxon>Magnoliopsida</taxon>
        <taxon>eudicotyledons</taxon>
        <taxon>Gunneridae</taxon>
        <taxon>Pentapetalae</taxon>
        <taxon>asterids</taxon>
        <taxon>lamiids</taxon>
        <taxon>Gentianales</taxon>
        <taxon>Apocynaceae</taxon>
        <taxon>Rauvolfioideae</taxon>
        <taxon>Vinceae</taxon>
        <taxon>Catharanthinae</taxon>
        <taxon>Catharanthus</taxon>
    </lineage>
</organism>
<keyword evidence="2" id="KW-1185">Reference proteome</keyword>
<reference evidence="2" key="1">
    <citation type="journal article" date="2023" name="Nat. Plants">
        <title>Single-cell RNA sequencing provides a high-resolution roadmap for understanding the multicellular compartmentation of specialized metabolism.</title>
        <authorList>
            <person name="Sun S."/>
            <person name="Shen X."/>
            <person name="Li Y."/>
            <person name="Li Y."/>
            <person name="Wang S."/>
            <person name="Li R."/>
            <person name="Zhang H."/>
            <person name="Shen G."/>
            <person name="Guo B."/>
            <person name="Wei J."/>
            <person name="Xu J."/>
            <person name="St-Pierre B."/>
            <person name="Chen S."/>
            <person name="Sun C."/>
        </authorList>
    </citation>
    <scope>NUCLEOTIDE SEQUENCE [LARGE SCALE GENOMIC DNA]</scope>
</reference>
<evidence type="ECO:0000313" key="2">
    <source>
        <dbReference type="Proteomes" id="UP001060085"/>
    </source>
</evidence>
<dbReference type="Proteomes" id="UP001060085">
    <property type="component" value="Linkage Group LG08"/>
</dbReference>
<gene>
    <name evidence="1" type="ORF">M9H77_36627</name>
</gene>
<proteinExistence type="predicted"/>
<sequence>MGKYMRKSKATSGGVALMEVSHTQASLGVRTRARVALERLQKSASAAGEAAAEGGGSYLQLRSRRLEKISPIGVEGRRQKNLQKDSNSQSGRGSSRLKPKADDEEIKEEKEKVSLDGEKVIEEENLQGNEAAGEENKKGSSAADLGVDEAFFGENVLEIEGRGRNTRETTPCNLISNPDSVRTPGSSTRPTVTNDANSRENSSRRDIPTTNEMDEFFAGAEEQQQKKFIEKYNFDPVNDKPLPGRFEWEKINP</sequence>
<comment type="caution">
    <text evidence="1">The sequence shown here is derived from an EMBL/GenBank/DDBJ whole genome shotgun (WGS) entry which is preliminary data.</text>
</comment>
<evidence type="ECO:0000313" key="1">
    <source>
        <dbReference type="EMBL" id="KAI5650622.1"/>
    </source>
</evidence>
<dbReference type="EMBL" id="CM044708">
    <property type="protein sequence ID" value="KAI5650622.1"/>
    <property type="molecule type" value="Genomic_DNA"/>
</dbReference>
<name>A0ACB9ZUI9_CATRO</name>
<protein>
    <submittedName>
        <fullName evidence="1">Uncharacterized protein</fullName>
    </submittedName>
</protein>